<dbReference type="InterPro" id="IPR030987">
    <property type="entry name" value="AbiV"/>
</dbReference>
<dbReference type="RefSeq" id="WP_131554719.1">
    <property type="nucleotide sequence ID" value="NZ_SJSK01000005.1"/>
</dbReference>
<dbReference type="AlphaFoldDB" id="A0A4R0MPB7"/>
<dbReference type="EMBL" id="SJSK01000005">
    <property type="protein sequence ID" value="TCC88665.1"/>
    <property type="molecule type" value="Genomic_DNA"/>
</dbReference>
<sequence>MAVNTRPKDYYYQLSSGQFLEMYPAMELNGLRHFRCADILYTAGEHQNATAHYILGSEEMVKSFFCLLVARDASLKARPWFARLFYSHTARHEILKDMFPLFLVLIRLMDPEKKIDGFWTGFSVFALNAFLGYTAHIWWEDAEGRKHKAFYVDHDKRLIDPGAIDPYEVEVARSTVSLIRAEVPRFLRRIEQAPDNRVRKWMKEFNFIKMDDLRLETIRQLNLVKG</sequence>
<name>A0A4R0MPB7_9SPHI</name>
<dbReference type="Proteomes" id="UP000292884">
    <property type="component" value="Unassembled WGS sequence"/>
</dbReference>
<evidence type="ECO:0000313" key="2">
    <source>
        <dbReference type="EMBL" id="TCC88665.1"/>
    </source>
</evidence>
<protein>
    <submittedName>
        <fullName evidence="2">Uncharacterized protein</fullName>
    </submittedName>
</protein>
<comment type="caution">
    <text evidence="2">The sequence shown here is derived from an EMBL/GenBank/DDBJ whole genome shotgun (WGS) entry which is preliminary data.</text>
</comment>
<evidence type="ECO:0000256" key="1">
    <source>
        <dbReference type="SAM" id="Phobius"/>
    </source>
</evidence>
<keyword evidence="3" id="KW-1185">Reference proteome</keyword>
<dbReference type="Pfam" id="PF18728">
    <property type="entry name" value="HEPN_AbiV"/>
    <property type="match status" value="1"/>
</dbReference>
<organism evidence="2 3">
    <name type="scientific">Pedobacter frigiditerrae</name>
    <dbReference type="NCBI Taxonomy" id="2530452"/>
    <lineage>
        <taxon>Bacteria</taxon>
        <taxon>Pseudomonadati</taxon>
        <taxon>Bacteroidota</taxon>
        <taxon>Sphingobacteriia</taxon>
        <taxon>Sphingobacteriales</taxon>
        <taxon>Sphingobacteriaceae</taxon>
        <taxon>Pedobacter</taxon>
    </lineage>
</organism>
<feature type="transmembrane region" description="Helical" evidence="1">
    <location>
        <begin position="117"/>
        <end position="139"/>
    </location>
</feature>
<keyword evidence="1" id="KW-0812">Transmembrane</keyword>
<reference evidence="2 3" key="1">
    <citation type="submission" date="2019-02" db="EMBL/GenBank/DDBJ databases">
        <title>Pedobacter sp. RP-1-13 sp. nov., isolated from Arctic soil.</title>
        <authorList>
            <person name="Dahal R.H."/>
        </authorList>
    </citation>
    <scope>NUCLEOTIDE SEQUENCE [LARGE SCALE GENOMIC DNA]</scope>
    <source>
        <strain evidence="2 3">RP-1-13</strain>
    </source>
</reference>
<dbReference type="OrthoDB" id="770331at2"/>
<proteinExistence type="predicted"/>
<keyword evidence="1" id="KW-1133">Transmembrane helix</keyword>
<accession>A0A4R0MPB7</accession>
<keyword evidence="1" id="KW-0472">Membrane</keyword>
<evidence type="ECO:0000313" key="3">
    <source>
        <dbReference type="Proteomes" id="UP000292884"/>
    </source>
</evidence>
<gene>
    <name evidence="2" type="ORF">EZ428_18685</name>
</gene>